<evidence type="ECO:0000313" key="3">
    <source>
        <dbReference type="EMBL" id="SDX79675.1"/>
    </source>
</evidence>
<dbReference type="GO" id="GO:0016616">
    <property type="term" value="F:oxidoreductase activity, acting on the CH-OH group of donors, NAD or NADP as acceptor"/>
    <property type="evidence" value="ECO:0007669"/>
    <property type="project" value="TreeGrafter"/>
</dbReference>
<accession>A0A1H3EM53</accession>
<dbReference type="Pfam" id="PF13561">
    <property type="entry name" value="adh_short_C2"/>
    <property type="match status" value="1"/>
</dbReference>
<organism evidence="3 4">
    <name type="scientific">Saccharopolyspora shandongensis</name>
    <dbReference type="NCBI Taxonomy" id="418495"/>
    <lineage>
        <taxon>Bacteria</taxon>
        <taxon>Bacillati</taxon>
        <taxon>Actinomycetota</taxon>
        <taxon>Actinomycetes</taxon>
        <taxon>Pseudonocardiales</taxon>
        <taxon>Pseudonocardiaceae</taxon>
        <taxon>Saccharopolyspora</taxon>
    </lineage>
</organism>
<evidence type="ECO:0000256" key="1">
    <source>
        <dbReference type="ARBA" id="ARBA00006484"/>
    </source>
</evidence>
<dbReference type="InterPro" id="IPR036291">
    <property type="entry name" value="NAD(P)-bd_dom_sf"/>
</dbReference>
<protein>
    <submittedName>
        <fullName evidence="3">NAD(P)-dependent dehydrogenase, short-chain alcohol dehydrogenase family</fullName>
    </submittedName>
</protein>
<proteinExistence type="inferred from homology"/>
<dbReference type="Gene3D" id="3.40.50.720">
    <property type="entry name" value="NAD(P)-binding Rossmann-like Domain"/>
    <property type="match status" value="1"/>
</dbReference>
<evidence type="ECO:0000256" key="2">
    <source>
        <dbReference type="ARBA" id="ARBA00023002"/>
    </source>
</evidence>
<dbReference type="PRINTS" id="PR00081">
    <property type="entry name" value="GDHRDH"/>
</dbReference>
<name>A0A1H3EM53_9PSEU</name>
<comment type="similarity">
    <text evidence="1">Belongs to the short-chain dehydrogenases/reductases (SDR) family.</text>
</comment>
<dbReference type="SUPFAM" id="SSF51735">
    <property type="entry name" value="NAD(P)-binding Rossmann-fold domains"/>
    <property type="match status" value="1"/>
</dbReference>
<evidence type="ECO:0000313" key="4">
    <source>
        <dbReference type="Proteomes" id="UP000199529"/>
    </source>
</evidence>
<dbReference type="PANTHER" id="PTHR42760:SF50">
    <property type="entry name" value="SHORT-CHAIN DEHYDROGENASE-RELATED"/>
    <property type="match status" value="1"/>
</dbReference>
<dbReference type="EMBL" id="FNOK01000015">
    <property type="protein sequence ID" value="SDX79675.1"/>
    <property type="molecule type" value="Genomic_DNA"/>
</dbReference>
<keyword evidence="4" id="KW-1185">Reference proteome</keyword>
<reference evidence="4" key="1">
    <citation type="submission" date="2016-10" db="EMBL/GenBank/DDBJ databases">
        <authorList>
            <person name="Varghese N."/>
            <person name="Submissions S."/>
        </authorList>
    </citation>
    <scope>NUCLEOTIDE SEQUENCE [LARGE SCALE GENOMIC DNA]</scope>
    <source>
        <strain evidence="4">CGMCC 4.3530</strain>
    </source>
</reference>
<dbReference type="InterPro" id="IPR002347">
    <property type="entry name" value="SDR_fam"/>
</dbReference>
<dbReference type="PRINTS" id="PR00080">
    <property type="entry name" value="SDRFAMILY"/>
</dbReference>
<dbReference type="AlphaFoldDB" id="A0A1H3EM53"/>
<dbReference type="STRING" id="418495.SAMN05216215_101573"/>
<dbReference type="OrthoDB" id="154414at2"/>
<gene>
    <name evidence="3" type="ORF">SAMN05216215_101573</name>
</gene>
<dbReference type="RefSeq" id="WP_093266752.1">
    <property type="nucleotide sequence ID" value="NZ_FNOK01000015.1"/>
</dbReference>
<dbReference type="Proteomes" id="UP000199529">
    <property type="component" value="Unassembled WGS sequence"/>
</dbReference>
<dbReference type="FunFam" id="3.40.50.720:FF:000084">
    <property type="entry name" value="Short-chain dehydrogenase reductase"/>
    <property type="match status" value="1"/>
</dbReference>
<keyword evidence="2" id="KW-0560">Oxidoreductase</keyword>
<dbReference type="PANTHER" id="PTHR42760">
    <property type="entry name" value="SHORT-CHAIN DEHYDROGENASES/REDUCTASES FAMILY MEMBER"/>
    <property type="match status" value="1"/>
</dbReference>
<sequence>MNGKKLTGKVALVTGGSRGIGAATARALAADGATVAISYAASGDRAEAVVAELDGAAAYRADQGDPRQVADLVGAVAADFGRLDILVNNAASFVPGRVDADAEPGALERQLAVNVGGVTAAIRAAARTMGEGGRIITVGSMQATRAGFPGVADYVSTKAAITGYSKGAARDLGPRGITVNVVQPGSVATEMNPDEGPFADVQRSANALGRFGGPDEVAAAIAFLAGPGASFITGAVLDVDGGYLA</sequence>